<evidence type="ECO:0000256" key="2">
    <source>
        <dbReference type="ARBA" id="ARBA00022490"/>
    </source>
</evidence>
<dbReference type="PROSITE" id="PS00661">
    <property type="entry name" value="FERM_2"/>
    <property type="match status" value="1"/>
</dbReference>
<dbReference type="InterPro" id="IPR011993">
    <property type="entry name" value="PH-like_dom_sf"/>
</dbReference>
<dbReference type="FunCoup" id="A0A2P6NSV0">
    <property type="interactions" value="42"/>
</dbReference>
<dbReference type="GO" id="GO:0005886">
    <property type="term" value="C:plasma membrane"/>
    <property type="evidence" value="ECO:0007669"/>
    <property type="project" value="TreeGrafter"/>
</dbReference>
<dbReference type="SUPFAM" id="SSF50729">
    <property type="entry name" value="PH domain-like"/>
    <property type="match status" value="1"/>
</dbReference>
<dbReference type="SUPFAM" id="SSF47050">
    <property type="entry name" value="VHP, Villin headpiece domain"/>
    <property type="match status" value="1"/>
</dbReference>
<dbReference type="Gene3D" id="1.20.80.10">
    <property type="match status" value="1"/>
</dbReference>
<dbReference type="Pfam" id="PF21865">
    <property type="entry name" value="TLN1-like_RS"/>
    <property type="match status" value="3"/>
</dbReference>
<dbReference type="InterPro" id="IPR002558">
    <property type="entry name" value="ILWEQ_dom"/>
</dbReference>
<dbReference type="Proteomes" id="UP000241769">
    <property type="component" value="Unassembled WGS sequence"/>
</dbReference>
<dbReference type="Gene3D" id="1.20.120.230">
    <property type="entry name" value="Alpha-catenin/vinculin-like"/>
    <property type="match status" value="3"/>
</dbReference>
<dbReference type="InterPro" id="IPR036723">
    <property type="entry name" value="Alpha-catenin/vinculin-like_sf"/>
</dbReference>
<comment type="subcellular location">
    <subcellularLocation>
        <location evidence="1">Cytoplasm</location>
        <location evidence="1">Cytoskeleton</location>
    </subcellularLocation>
</comment>
<feature type="domain" description="I/LWEQ" evidence="7">
    <location>
        <begin position="2246"/>
        <end position="2490"/>
    </location>
</feature>
<dbReference type="CDD" id="cd17090">
    <property type="entry name" value="FERM_F1_TLN"/>
    <property type="match status" value="1"/>
</dbReference>
<feature type="region of interest" description="Disordered" evidence="5">
    <location>
        <begin position="2202"/>
        <end position="2221"/>
    </location>
</feature>
<dbReference type="GO" id="GO:0030036">
    <property type="term" value="P:actin cytoskeleton organization"/>
    <property type="evidence" value="ECO:0007669"/>
    <property type="project" value="TreeGrafter"/>
</dbReference>
<name>A0A2P6NSV0_9EUKA</name>
<dbReference type="InterPro" id="IPR019749">
    <property type="entry name" value="Band_41_domain"/>
</dbReference>
<dbReference type="Gene3D" id="1.20.1420.10">
    <property type="entry name" value="Talin, central domain"/>
    <property type="match status" value="8"/>
</dbReference>
<dbReference type="InterPro" id="IPR035963">
    <property type="entry name" value="FERM_2"/>
</dbReference>
<dbReference type="PROSITE" id="PS00660">
    <property type="entry name" value="FERM_1"/>
    <property type="match status" value="1"/>
</dbReference>
<dbReference type="InterPro" id="IPR054082">
    <property type="entry name" value="Talin_IBS2B"/>
</dbReference>
<dbReference type="Gene3D" id="1.20.1410.10">
    <property type="entry name" value="I/LWEQ domain"/>
    <property type="match status" value="1"/>
</dbReference>
<gene>
    <name evidence="9" type="ORF">PROFUN_04767</name>
</gene>
<dbReference type="SUPFAM" id="SSF47031">
    <property type="entry name" value="Second domain of FERM"/>
    <property type="match status" value="1"/>
</dbReference>
<accession>A0A2P6NSV0</accession>
<feature type="compositionally biased region" description="Pro residues" evidence="5">
    <location>
        <begin position="2595"/>
        <end position="2612"/>
    </location>
</feature>
<dbReference type="SUPFAM" id="SSF109885">
    <property type="entry name" value="I/LWEQ domain"/>
    <property type="match status" value="2"/>
</dbReference>
<dbReference type="Pfam" id="PF21692">
    <property type="entry name" value="Talin_R4"/>
    <property type="match status" value="1"/>
</dbReference>
<proteinExistence type="predicted"/>
<comment type="caution">
    <text evidence="9">The sequence shown here is derived from an EMBL/GenBank/DDBJ whole genome shotgun (WGS) entry which is preliminary data.</text>
</comment>
<dbReference type="InParanoid" id="A0A2P6NSV0"/>
<dbReference type="InterPro" id="IPR049108">
    <property type="entry name" value="Talin_R4"/>
</dbReference>
<evidence type="ECO:0000256" key="1">
    <source>
        <dbReference type="ARBA" id="ARBA00004245"/>
    </source>
</evidence>
<feature type="coiled-coil region" evidence="4">
    <location>
        <begin position="2262"/>
        <end position="2289"/>
    </location>
</feature>
<evidence type="ECO:0000313" key="10">
    <source>
        <dbReference type="Proteomes" id="UP000241769"/>
    </source>
</evidence>
<dbReference type="PANTHER" id="PTHR19981:SF1">
    <property type="entry name" value="RHEA, ISOFORM B"/>
    <property type="match status" value="1"/>
</dbReference>
<dbReference type="SMART" id="SM00307">
    <property type="entry name" value="ILWEQ"/>
    <property type="match status" value="1"/>
</dbReference>
<dbReference type="InterPro" id="IPR002404">
    <property type="entry name" value="IRS_PTB"/>
</dbReference>
<feature type="compositionally biased region" description="Polar residues" evidence="5">
    <location>
        <begin position="2490"/>
        <end position="2499"/>
    </location>
</feature>
<keyword evidence="3" id="KW-0206">Cytoskeleton</keyword>
<dbReference type="GO" id="GO:0005856">
    <property type="term" value="C:cytoskeleton"/>
    <property type="evidence" value="ECO:0007669"/>
    <property type="project" value="UniProtKB-SubCell"/>
</dbReference>
<dbReference type="SMART" id="SM01244">
    <property type="entry name" value="IRS"/>
    <property type="match status" value="1"/>
</dbReference>
<dbReference type="GO" id="GO:0098609">
    <property type="term" value="P:cell-cell adhesion"/>
    <property type="evidence" value="ECO:0007669"/>
    <property type="project" value="TreeGrafter"/>
</dbReference>
<dbReference type="CDD" id="cd14473">
    <property type="entry name" value="FERM_B-lobe"/>
    <property type="match status" value="1"/>
</dbReference>
<protein>
    <recommendedName>
        <fullName evidence="11">Talin-1</fullName>
    </recommendedName>
</protein>
<feature type="compositionally biased region" description="Polar residues" evidence="5">
    <location>
        <begin position="2207"/>
        <end position="2220"/>
    </location>
</feature>
<evidence type="ECO:0000259" key="8">
    <source>
        <dbReference type="PROSITE" id="PS51089"/>
    </source>
</evidence>
<evidence type="ECO:0000256" key="4">
    <source>
        <dbReference type="SAM" id="Coils"/>
    </source>
</evidence>
<keyword evidence="4" id="KW-0175">Coiled coil</keyword>
<dbReference type="GO" id="GO:0005737">
    <property type="term" value="C:cytoplasm"/>
    <property type="evidence" value="ECO:0007669"/>
    <property type="project" value="TreeGrafter"/>
</dbReference>
<dbReference type="InterPro" id="IPR014352">
    <property type="entry name" value="FERM/acyl-CoA-bd_prot_sf"/>
</dbReference>
<dbReference type="Gene3D" id="2.30.29.30">
    <property type="entry name" value="Pleckstrin-homology domain (PH domain)/Phosphotyrosine-binding domain (PTB)"/>
    <property type="match status" value="1"/>
</dbReference>
<dbReference type="PROSITE" id="PS51089">
    <property type="entry name" value="HP"/>
    <property type="match status" value="1"/>
</dbReference>
<evidence type="ECO:0000259" key="7">
    <source>
        <dbReference type="PROSITE" id="PS50945"/>
    </source>
</evidence>
<dbReference type="SMART" id="SM00295">
    <property type="entry name" value="B41"/>
    <property type="match status" value="1"/>
</dbReference>
<dbReference type="PANTHER" id="PTHR19981">
    <property type="entry name" value="TALIN"/>
    <property type="match status" value="1"/>
</dbReference>
<dbReference type="InterPro" id="IPR036886">
    <property type="entry name" value="Villin_headpiece_dom_sf"/>
</dbReference>
<dbReference type="Pfam" id="PF21896">
    <property type="entry name" value="Talin_IBS2B"/>
    <property type="match status" value="1"/>
</dbReference>
<feature type="domain" description="FERM" evidence="6">
    <location>
        <begin position="145"/>
        <end position="424"/>
    </location>
</feature>
<dbReference type="InterPro" id="IPR035964">
    <property type="entry name" value="I/LWEQ_dom_sf"/>
</dbReference>
<dbReference type="PROSITE" id="PS50057">
    <property type="entry name" value="FERM_3"/>
    <property type="match status" value="1"/>
</dbReference>
<organism evidence="9 10">
    <name type="scientific">Planoprotostelium fungivorum</name>
    <dbReference type="NCBI Taxonomy" id="1890364"/>
    <lineage>
        <taxon>Eukaryota</taxon>
        <taxon>Amoebozoa</taxon>
        <taxon>Evosea</taxon>
        <taxon>Variosea</taxon>
        <taxon>Cavosteliida</taxon>
        <taxon>Cavosteliaceae</taxon>
        <taxon>Planoprotostelium</taxon>
    </lineage>
</organism>
<keyword evidence="10" id="KW-1185">Reference proteome</keyword>
<feature type="coiled-coil region" evidence="4">
    <location>
        <begin position="1656"/>
        <end position="1683"/>
    </location>
</feature>
<dbReference type="CDD" id="cd10569">
    <property type="entry name" value="FERM_C_Talin"/>
    <property type="match status" value="1"/>
</dbReference>
<dbReference type="SMART" id="SM00153">
    <property type="entry name" value="VHP"/>
    <property type="match status" value="1"/>
</dbReference>
<dbReference type="PROSITE" id="PS50945">
    <property type="entry name" value="I_LWEQ"/>
    <property type="match status" value="1"/>
</dbReference>
<evidence type="ECO:0000256" key="3">
    <source>
        <dbReference type="ARBA" id="ARBA00023212"/>
    </source>
</evidence>
<evidence type="ECO:0000259" key="6">
    <source>
        <dbReference type="PROSITE" id="PS50057"/>
    </source>
</evidence>
<dbReference type="Gene3D" id="1.10.950.10">
    <property type="entry name" value="Villin headpiece domain"/>
    <property type="match status" value="1"/>
</dbReference>
<dbReference type="Pfam" id="PF02174">
    <property type="entry name" value="IRS"/>
    <property type="match status" value="1"/>
</dbReference>
<reference evidence="9 10" key="1">
    <citation type="journal article" date="2018" name="Genome Biol. Evol.">
        <title>Multiple Roots of Fruiting Body Formation in Amoebozoa.</title>
        <authorList>
            <person name="Hillmann F."/>
            <person name="Forbes G."/>
            <person name="Novohradska S."/>
            <person name="Ferling I."/>
            <person name="Riege K."/>
            <person name="Groth M."/>
            <person name="Westermann M."/>
            <person name="Marz M."/>
            <person name="Spaller T."/>
            <person name="Winckler T."/>
            <person name="Schaap P."/>
            <person name="Glockner G."/>
        </authorList>
    </citation>
    <scope>NUCLEOTIDE SEQUENCE [LARGE SCALE GENOMIC DNA]</scope>
    <source>
        <strain evidence="9 10">Jena</strain>
    </source>
</reference>
<dbReference type="EMBL" id="MDYQ01000023">
    <property type="protein sequence ID" value="PRP87031.1"/>
    <property type="molecule type" value="Genomic_DNA"/>
</dbReference>
<dbReference type="GO" id="GO:0051015">
    <property type="term" value="F:actin filament binding"/>
    <property type="evidence" value="ECO:0007669"/>
    <property type="project" value="InterPro"/>
</dbReference>
<feature type="domain" description="HP" evidence="8">
    <location>
        <begin position="2617"/>
        <end position="2680"/>
    </location>
</feature>
<dbReference type="InterPro" id="IPR003128">
    <property type="entry name" value="Villin_headpiece"/>
</dbReference>
<dbReference type="InterPro" id="IPR000299">
    <property type="entry name" value="FERM_domain"/>
</dbReference>
<evidence type="ECO:0000256" key="5">
    <source>
        <dbReference type="SAM" id="MobiDB-lite"/>
    </source>
</evidence>
<feature type="region of interest" description="Disordered" evidence="5">
    <location>
        <begin position="2483"/>
        <end position="2639"/>
    </location>
</feature>
<sequence>MDSESIPLVRIWVRAHVIQKVPVSDCLQQRFSGKGEEKTRVREQLHPNHILTASLTHNTLKMSLPLRIKVVSKNVVKVLKFAPTMYVIEAIRQIQEKLEEGGEDHGLFQPGIEGRRTARWLKEDRMLQYYELQPSDDLEYKKKHRPLKIKLQDETVKTILIDDTNTVEEIVKVIGEKMSMNNADEFSLREEGKEDWLTQTKPLHEQGVPDDAILLFKKKFYITDAQVSMDDPLALHLVYVESRDAILNGSHPCTQDEAVMFGALQSQIILGNWVKDRKVEVKEYLPFVFHKYIKKLEPMIQREHKKLTGTKDSTAKYRYVQLCRSLKTYGITFFSAKQQTKNSKKQRKVRLGITRDGLLLVDEETGDNIKDYKLAQLRRWAAAPTVLTLDFGDHEEDYMTLQTDKAEEVSKLLGGYIDLLLKKRNDASLTMEQDENLVATEEPIAPIRSMALSSITTGLVGGFNGFGAQQNMNHMAGMQASKNSGMGGAQRALPVNVSTAQGYVTSLAGDWANRGELIPRNTNLTSQQWKKQLASNTDNVMQGLAKLMSVLPPNVFDRAGMDSRASEIAQALQGLMSAARNAAMRKDGSEDQDLINGTKSVVDAIKNLLSAVQELSANPNDALAMQKMIRCQKAVESAMAFLGNATRGQIVDDASQKLFLDAAKGVTQAAHDLLTIAELENGKITNGQTKKDFQTAQDRLKTLSDVLGMEALTFAPAIMAEPVRGQFQMTTAEMIKTGRVMKSLAQIQDDNSPFGLALISISEAIANLLTTAQVAESGTAGKEFTGPAGVIFDESARLMGAQGNPELINASVRVILPASMKLVAAAKAQADEVDDETKAQLLSGSKAIAELTIKLKNTAALAAASPADPNIQQDMERAAQRLADAAMAFVGDSVEKAALHSLRSNAKLTAGATIGLVTASRSAAITCHDPSMQMLLRNGATAALEATKRLLAAVQTVQRDPDDVNAQENFIRETQEVQAQYKAITNAKQAVPKITDTTNKAHLKQAADNCSEALGKLTAAHKALLASRGLAEVDEAVDLIGAEEAGIDGALYEVEAGTLQGEPGTGEGALQLLQHAVKSASAAADSLTNAAANDPGNFGSNAKEFAESVGHVGNGSKALAGTTQDRGFQRSVLNSAKDVAKDARGLILSSRAQTSSPDDPSLTQAVADANSRLQDSLNKLLAAAKGGAGGARDCEEAETSIRNALGRLKVVKGDPKNFPSHSEELENAIKATQTATYTLHSAAKSNPKALGPSAKTVASLVPSLIAATNSAAGSAPTQQTTNELIHGTSEAVQAIASLVGSCKDTAIHRDEETIYELDHNSSKCSDALNHLLQVLNAASPGQKGCDDALRTVGQITNNVGNGTGTRGGDAHSDLAELKRATARLAETTKNVIVAARSDPEKLGALSKDAAAALGIIAMAAEGLAASGEGDTKSPLSGPSEDVRLATEALTAACESKDPNAKQMIVKSAKDLTTGTQSLIAKMKEAMSADPSLTPKFSPLAQSIATSTTALVAKAKEAATTKTPQSQKALRDAKTDLLTNISKLSGHTSSAGNGNAKGVKLLIAVRDTSNHTSGMITASKEVLKHPNAVESQGELTNAARNVGTSIKVLLDAAKALGEADLDEFIEKVEAAIADLDSAAISATVGLLENTAPAGKTTQNLEEEIVELTKELANGIRDLMAAQKESPNALVKAAKTMSDHVTELASTTKQAAGSNSDAEKQQEELHLAKSVGDSILDLMRACKSGEQNSILNAAKNSSAAISKLLGSLKGAVIASRDCDEASKAILEAGRQLTQPARPTSKTYGQSQKELQDLAKELVNNISKVVATAKTNPQEVGGQAKKVATIMPGFVNTTQEATASMTDSKTKADLLRSAGLVVAASSKIVQNAKQVASDPKNAKSQADMSKTYKEVNDAIQSLVASIKAGATGEVKCEAAVDSINRSNAELDSAALYAATGQLQPENDELDIDDVAERLLKAVQDLQNTNSAVSSAANGTPDDLGKAAESVSAGFDAVSKESKAAASLMTSLLNQQEILMGAKAVGAAEQTMLNAASSVQKDPKNAEAKKTLADSIAKAQNTLKEFNTVAQNAAAAGSSGIKDLETNKKAVLATSANFAKIPANQQAGATDVLKSAKGLADAISSIVSGVSNPEEGAKLIQGANDSSEHSKTLVENAKGATRLTNPQNGKNLTDAAKRAVDATAAFLEAAKQQRKNQTPDTQQATSEASDAVVSAIGEVVEASKVLPGSEEALKLFQQTDELEQLAERELMNCAAAIEEAAKTLMEAKRRQIEARQNKDSPLPEEEITEAILDACKAITTATGTLVQAATAAQKELVASGKSGQTQSVYKRDPAWAKGLISASQAVAGTVGELVNSANQVTLGQVQEENLVAAAKGVAGATARLVFASRTKADPFSPTQKKLSEAAKAVTDATTILVNAAKPSKQEEESTAVDYSNISLTQARKEEMEAQARILRLQKDLESEQKKLGNIRKAEYKDANTNVSQDNARANIRPTPPVPAGRGAQPPTPQGAGARPQPPTPAGKSIVIEEDSFVAGRGSQPPAPRPSGATAGAAIPPPITPGPSVVPRGPAPSPPAVKASPAPVGRPQPPAPSPAKPPAPAPSASTPAGGSFTLDQLKKRPIPPTLDPKSLETYLSDAEFTTVFKMSKAEFAKLPVFKRNSEKQKVGLF</sequence>
<dbReference type="InterPro" id="IPR019747">
    <property type="entry name" value="FERM_CS"/>
</dbReference>
<dbReference type="Pfam" id="PF01608">
    <property type="entry name" value="I_LWEQ"/>
    <property type="match status" value="1"/>
</dbReference>
<dbReference type="Pfam" id="PF16511">
    <property type="entry name" value="FERM_f0"/>
    <property type="match status" value="1"/>
</dbReference>
<evidence type="ECO:0008006" key="11">
    <source>
        <dbReference type="Google" id="ProtNLM"/>
    </source>
</evidence>
<dbReference type="SUPFAM" id="SSF47220">
    <property type="entry name" value="alpha-catenin/vinculin-like"/>
    <property type="match status" value="5"/>
</dbReference>
<dbReference type="InterPro" id="IPR054060">
    <property type="entry name" value="TLN1-like_RS"/>
</dbReference>
<dbReference type="Gene3D" id="3.10.20.90">
    <property type="entry name" value="Phosphatidylinositol 3-kinase Catalytic Subunit, Chain A, domain 1"/>
    <property type="match status" value="2"/>
</dbReference>
<dbReference type="InterPro" id="IPR019748">
    <property type="entry name" value="FERM_central"/>
</dbReference>
<dbReference type="Pfam" id="PF00373">
    <property type="entry name" value="FERM_M"/>
    <property type="match status" value="1"/>
</dbReference>
<feature type="compositionally biased region" description="Low complexity" evidence="5">
    <location>
        <begin position="2613"/>
        <end position="2622"/>
    </location>
</feature>
<dbReference type="STRING" id="1890364.A0A2P6NSV0"/>
<dbReference type="InterPro" id="IPR032425">
    <property type="entry name" value="FERM_f0"/>
</dbReference>
<dbReference type="Pfam" id="PF02209">
    <property type="entry name" value="VHP"/>
    <property type="match status" value="1"/>
</dbReference>
<dbReference type="OrthoDB" id="10262320at2759"/>
<evidence type="ECO:0000313" key="9">
    <source>
        <dbReference type="EMBL" id="PRP87031.1"/>
    </source>
</evidence>
<keyword evidence="2" id="KW-0963">Cytoplasm</keyword>